<accession>A0AAW1DJT7</accession>
<dbReference type="AlphaFoldDB" id="A0AAW1DJT7"/>
<evidence type="ECO:0000256" key="1">
    <source>
        <dbReference type="SAM" id="Phobius"/>
    </source>
</evidence>
<keyword evidence="1" id="KW-0472">Membrane</keyword>
<dbReference type="EMBL" id="JAPXFL010000002">
    <property type="protein sequence ID" value="KAK9511311.1"/>
    <property type="molecule type" value="Genomic_DNA"/>
</dbReference>
<sequence>MLLCLVIKTRNFNIDTIITKCLYQYQVDINRDQVCWDKMRMGLSYWFQCWYYFGGYLWWVYSIQIRTTRT</sequence>
<feature type="transmembrane region" description="Helical" evidence="1">
    <location>
        <begin position="43"/>
        <end position="61"/>
    </location>
</feature>
<keyword evidence="1" id="KW-1133">Transmembrane helix</keyword>
<name>A0AAW1DJT7_9HEMI</name>
<keyword evidence="1" id="KW-0812">Transmembrane</keyword>
<proteinExistence type="predicted"/>
<evidence type="ECO:0000313" key="2">
    <source>
        <dbReference type="EMBL" id="KAK9511311.1"/>
    </source>
</evidence>
<protein>
    <submittedName>
        <fullName evidence="2">Uncharacterized protein</fullName>
    </submittedName>
</protein>
<dbReference type="Proteomes" id="UP001461498">
    <property type="component" value="Unassembled WGS sequence"/>
</dbReference>
<evidence type="ECO:0000313" key="3">
    <source>
        <dbReference type="Proteomes" id="UP001461498"/>
    </source>
</evidence>
<gene>
    <name evidence="2" type="ORF">O3M35_005885</name>
</gene>
<organism evidence="2 3">
    <name type="scientific">Rhynocoris fuscipes</name>
    <dbReference type="NCBI Taxonomy" id="488301"/>
    <lineage>
        <taxon>Eukaryota</taxon>
        <taxon>Metazoa</taxon>
        <taxon>Ecdysozoa</taxon>
        <taxon>Arthropoda</taxon>
        <taxon>Hexapoda</taxon>
        <taxon>Insecta</taxon>
        <taxon>Pterygota</taxon>
        <taxon>Neoptera</taxon>
        <taxon>Paraneoptera</taxon>
        <taxon>Hemiptera</taxon>
        <taxon>Heteroptera</taxon>
        <taxon>Panheteroptera</taxon>
        <taxon>Cimicomorpha</taxon>
        <taxon>Reduviidae</taxon>
        <taxon>Harpactorinae</taxon>
        <taxon>Harpactorini</taxon>
        <taxon>Rhynocoris</taxon>
    </lineage>
</organism>
<comment type="caution">
    <text evidence="2">The sequence shown here is derived from an EMBL/GenBank/DDBJ whole genome shotgun (WGS) entry which is preliminary data.</text>
</comment>
<reference evidence="2 3" key="1">
    <citation type="submission" date="2022-12" db="EMBL/GenBank/DDBJ databases">
        <title>Chromosome-level genome assembly of true bugs.</title>
        <authorList>
            <person name="Ma L."/>
            <person name="Li H."/>
        </authorList>
    </citation>
    <scope>NUCLEOTIDE SEQUENCE [LARGE SCALE GENOMIC DNA]</scope>
    <source>
        <strain evidence="2">Lab_2022b</strain>
    </source>
</reference>
<keyword evidence="3" id="KW-1185">Reference proteome</keyword>